<evidence type="ECO:0000256" key="1">
    <source>
        <dbReference type="ARBA" id="ARBA00004496"/>
    </source>
</evidence>
<dbReference type="SUPFAM" id="SSF111337">
    <property type="entry name" value="QueA-like"/>
    <property type="match status" value="1"/>
</dbReference>
<dbReference type="Pfam" id="PF02547">
    <property type="entry name" value="Queuosine_synth"/>
    <property type="match status" value="1"/>
</dbReference>
<keyword evidence="14" id="KW-0328">Glycosyltransferase</keyword>
<dbReference type="HAMAP" id="MF_00113">
    <property type="entry name" value="QueA"/>
    <property type="match status" value="1"/>
</dbReference>
<dbReference type="GO" id="GO:0008616">
    <property type="term" value="P:tRNA queuosine(34) biosynthetic process"/>
    <property type="evidence" value="ECO:0007669"/>
    <property type="project" value="UniProtKB-UniRule"/>
</dbReference>
<name>A0A9Q6LK48_PISSA</name>
<evidence type="ECO:0000256" key="4">
    <source>
        <dbReference type="ARBA" id="ARBA00022490"/>
    </source>
</evidence>
<keyword evidence="15" id="KW-1185">Reference proteome</keyword>
<dbReference type="PANTHER" id="PTHR30307">
    <property type="entry name" value="S-ADENOSYLMETHIONINE:TRNA RIBOSYLTRANSFERASE-ISOMERASE"/>
    <property type="match status" value="1"/>
</dbReference>
<comment type="similarity">
    <text evidence="9 13">Belongs to the QueA family.</text>
</comment>
<dbReference type="EC" id="2.4.99.17" evidence="10 13"/>
<dbReference type="InterPro" id="IPR036100">
    <property type="entry name" value="QueA_sf"/>
</dbReference>
<dbReference type="Proteomes" id="UP000422232">
    <property type="component" value="Chromosome"/>
</dbReference>
<evidence type="ECO:0000256" key="10">
    <source>
        <dbReference type="ARBA" id="ARBA00066503"/>
    </source>
</evidence>
<dbReference type="PANTHER" id="PTHR30307:SF0">
    <property type="entry name" value="S-ADENOSYLMETHIONINE:TRNA RIBOSYLTRANSFERASE-ISOMERASE"/>
    <property type="match status" value="1"/>
</dbReference>
<comment type="subunit">
    <text evidence="3 13">Monomer.</text>
</comment>
<comment type="catalytic activity">
    <reaction evidence="8 13">
        <text>7-aminomethyl-7-carbaguanosine(34) in tRNA + S-adenosyl-L-methionine = epoxyqueuosine(34) in tRNA + adenine + L-methionine + 2 H(+)</text>
        <dbReference type="Rhea" id="RHEA:32155"/>
        <dbReference type="Rhea" id="RHEA-COMP:10342"/>
        <dbReference type="Rhea" id="RHEA-COMP:18582"/>
        <dbReference type="ChEBI" id="CHEBI:15378"/>
        <dbReference type="ChEBI" id="CHEBI:16708"/>
        <dbReference type="ChEBI" id="CHEBI:57844"/>
        <dbReference type="ChEBI" id="CHEBI:59789"/>
        <dbReference type="ChEBI" id="CHEBI:82833"/>
        <dbReference type="ChEBI" id="CHEBI:194443"/>
        <dbReference type="EC" id="2.4.99.17"/>
    </reaction>
</comment>
<evidence type="ECO:0000256" key="5">
    <source>
        <dbReference type="ARBA" id="ARBA00022679"/>
    </source>
</evidence>
<reference evidence="14 15" key="1">
    <citation type="submission" date="2019-04" db="EMBL/GenBank/DDBJ databases">
        <title>Complete genome sequencing of Piscirickettsia salmonis strain Psal-009.</title>
        <authorList>
            <person name="Schober I."/>
            <person name="Bunk B."/>
            <person name="Sproer C."/>
            <person name="Carril G.P."/>
            <person name="Riedel T."/>
            <person name="Flores-Herrera P.A."/>
            <person name="Nourdin-Galindo G."/>
            <person name="Marshall S.H."/>
            <person name="Overmann J."/>
        </authorList>
    </citation>
    <scope>NUCLEOTIDE SEQUENCE [LARGE SCALE GENOMIC DNA]</scope>
    <source>
        <strain evidence="14 15">Psal-009</strain>
    </source>
</reference>
<evidence type="ECO:0000256" key="7">
    <source>
        <dbReference type="ARBA" id="ARBA00022785"/>
    </source>
</evidence>
<keyword evidence="5 13" id="KW-0808">Transferase</keyword>
<gene>
    <name evidence="13 14" type="primary">queA</name>
    <name evidence="14" type="ORF">Psal009_02215</name>
</gene>
<dbReference type="InterPro" id="IPR042118">
    <property type="entry name" value="QueA_dom1"/>
</dbReference>
<protein>
    <recommendedName>
        <fullName evidence="11 13">S-adenosylmethionine:tRNA ribosyltransferase-isomerase</fullName>
        <ecNumber evidence="10 13">2.4.99.17</ecNumber>
    </recommendedName>
    <alternativeName>
        <fullName evidence="12 13">Queuosine biosynthesis protein QueA</fullName>
    </alternativeName>
</protein>
<evidence type="ECO:0000256" key="8">
    <source>
        <dbReference type="ARBA" id="ARBA00052751"/>
    </source>
</evidence>
<dbReference type="NCBIfam" id="NF001140">
    <property type="entry name" value="PRK00147.1"/>
    <property type="match status" value="1"/>
</dbReference>
<dbReference type="AlphaFoldDB" id="A0A9Q6LK48"/>
<dbReference type="NCBIfam" id="TIGR00113">
    <property type="entry name" value="queA"/>
    <property type="match status" value="1"/>
</dbReference>
<keyword evidence="6 13" id="KW-0949">S-adenosyl-L-methionine</keyword>
<dbReference type="InterPro" id="IPR042119">
    <property type="entry name" value="QueA_dom2"/>
</dbReference>
<comment type="function">
    <text evidence="13">Transfers and isomerizes the ribose moiety from AdoMet to the 7-aminomethyl group of 7-deazaguanine (preQ1-tRNA) to give epoxyqueuosine (oQ-tRNA).</text>
</comment>
<evidence type="ECO:0000313" key="15">
    <source>
        <dbReference type="Proteomes" id="UP000422232"/>
    </source>
</evidence>
<dbReference type="RefSeq" id="WP_016209932.1">
    <property type="nucleotide sequence ID" value="NZ_CP012413.1"/>
</dbReference>
<evidence type="ECO:0000256" key="2">
    <source>
        <dbReference type="ARBA" id="ARBA00004691"/>
    </source>
</evidence>
<keyword evidence="4 13" id="KW-0963">Cytoplasm</keyword>
<sequence length="346" mass="38671">MHIDAFDFELPEHLIAQYPQTERRASRLLHVNRQGQCLHRGFSEVIDLLNPGDVLVLNNTEVIAARLYGKKPTGGKIEILVERLISEYEVLAHVKASKAPQAGTQVILSEAGAEVMVLGRDESLFQLKFNQAVLPLLARIGHMPLPPYMVRPDEETDRTRYQTVYARHPGAVAAPTAGLHFDDELLAEIKDKGVEIAFVTLHVGAGTFQPVRVENIQDHVMHAEWLQVSDDVVAKVNQAQQSGGRVIAVGSTSLRSLETAAAQAEEELKAFEGESRLFITPGFNFKVVDCMITNFHLPKSTLMMLVSAFAGYDEIMTAYYRAIEEKYRFFSYGDAMFLEKKEPMKV</sequence>
<keyword evidence="7 13" id="KW-0671">Queuosine biosynthesis</keyword>
<dbReference type="EMBL" id="CP038908">
    <property type="protein sequence ID" value="QGO06307.1"/>
    <property type="molecule type" value="Genomic_DNA"/>
</dbReference>
<dbReference type="Gene3D" id="2.40.10.240">
    <property type="entry name" value="QueA-like"/>
    <property type="match status" value="1"/>
</dbReference>
<evidence type="ECO:0000256" key="11">
    <source>
        <dbReference type="ARBA" id="ARBA00069325"/>
    </source>
</evidence>
<evidence type="ECO:0000256" key="6">
    <source>
        <dbReference type="ARBA" id="ARBA00022691"/>
    </source>
</evidence>
<dbReference type="GO" id="GO:0051075">
    <property type="term" value="F:S-adenosylmethionine:tRNA ribosyltransferase-isomerase activity"/>
    <property type="evidence" value="ECO:0007669"/>
    <property type="project" value="UniProtKB-EC"/>
</dbReference>
<dbReference type="GO" id="GO:0005737">
    <property type="term" value="C:cytoplasm"/>
    <property type="evidence" value="ECO:0007669"/>
    <property type="project" value="UniProtKB-SubCell"/>
</dbReference>
<evidence type="ECO:0000256" key="13">
    <source>
        <dbReference type="HAMAP-Rule" id="MF_00113"/>
    </source>
</evidence>
<evidence type="ECO:0000256" key="3">
    <source>
        <dbReference type="ARBA" id="ARBA00011245"/>
    </source>
</evidence>
<accession>A0A9Q6LK48</accession>
<dbReference type="FunFam" id="3.40.1780.10:FF:000001">
    <property type="entry name" value="S-adenosylmethionine:tRNA ribosyltransferase-isomerase"/>
    <property type="match status" value="1"/>
</dbReference>
<evidence type="ECO:0000256" key="12">
    <source>
        <dbReference type="ARBA" id="ARBA00076160"/>
    </source>
</evidence>
<proteinExistence type="inferred from homology"/>
<organism evidence="14 15">
    <name type="scientific">Piscirickettsia salmonis</name>
    <dbReference type="NCBI Taxonomy" id="1238"/>
    <lineage>
        <taxon>Bacteria</taxon>
        <taxon>Pseudomonadati</taxon>
        <taxon>Pseudomonadota</taxon>
        <taxon>Gammaproteobacteria</taxon>
        <taxon>Thiotrichales</taxon>
        <taxon>Piscirickettsiaceae</taxon>
        <taxon>Piscirickettsia</taxon>
    </lineage>
</organism>
<evidence type="ECO:0000313" key="14">
    <source>
        <dbReference type="EMBL" id="QGO06307.1"/>
    </source>
</evidence>
<dbReference type="InterPro" id="IPR003699">
    <property type="entry name" value="QueA"/>
</dbReference>
<comment type="pathway">
    <text evidence="2 13">tRNA modification; tRNA-queuosine biosynthesis.</text>
</comment>
<dbReference type="GeneID" id="66741140"/>
<comment type="subcellular location">
    <subcellularLocation>
        <location evidence="1 13">Cytoplasm</location>
    </subcellularLocation>
</comment>
<evidence type="ECO:0000256" key="9">
    <source>
        <dbReference type="ARBA" id="ARBA00061210"/>
    </source>
</evidence>
<dbReference type="Gene3D" id="3.40.1780.10">
    <property type="entry name" value="QueA-like"/>
    <property type="match status" value="1"/>
</dbReference>